<gene>
    <name evidence="7" type="ORF">CJN711_LOCUS10250</name>
</gene>
<dbReference type="InterPro" id="IPR000742">
    <property type="entry name" value="EGF"/>
</dbReference>
<dbReference type="PROSITE" id="PS01186">
    <property type="entry name" value="EGF_2"/>
    <property type="match status" value="1"/>
</dbReference>
<feature type="domain" description="EGF-like" evidence="6">
    <location>
        <begin position="100"/>
        <end position="111"/>
    </location>
</feature>
<evidence type="ECO:0000256" key="2">
    <source>
        <dbReference type="ARBA" id="ARBA00023136"/>
    </source>
</evidence>
<accession>A0A814TU43</accession>
<reference evidence="7" key="1">
    <citation type="submission" date="2021-02" db="EMBL/GenBank/DDBJ databases">
        <authorList>
            <person name="Nowell W R."/>
        </authorList>
    </citation>
    <scope>NUCLEOTIDE SEQUENCE</scope>
</reference>
<proteinExistence type="predicted"/>
<evidence type="ECO:0000256" key="5">
    <source>
        <dbReference type="SAM" id="SignalP"/>
    </source>
</evidence>
<keyword evidence="4" id="KW-0325">Glycoprotein</keyword>
<evidence type="ECO:0000256" key="4">
    <source>
        <dbReference type="ARBA" id="ARBA00023180"/>
    </source>
</evidence>
<organism evidence="7 8">
    <name type="scientific">Rotaria magnacalcarata</name>
    <dbReference type="NCBI Taxonomy" id="392030"/>
    <lineage>
        <taxon>Eukaryota</taxon>
        <taxon>Metazoa</taxon>
        <taxon>Spiralia</taxon>
        <taxon>Gnathifera</taxon>
        <taxon>Rotifera</taxon>
        <taxon>Eurotatoria</taxon>
        <taxon>Bdelloidea</taxon>
        <taxon>Philodinida</taxon>
        <taxon>Philodinidae</taxon>
        <taxon>Rotaria</taxon>
    </lineage>
</organism>
<evidence type="ECO:0000256" key="3">
    <source>
        <dbReference type="ARBA" id="ARBA00023157"/>
    </source>
</evidence>
<evidence type="ECO:0000313" key="7">
    <source>
        <dbReference type="EMBL" id="CAF1165868.1"/>
    </source>
</evidence>
<name>A0A814TU43_9BILA</name>
<dbReference type="GO" id="GO:0016020">
    <property type="term" value="C:membrane"/>
    <property type="evidence" value="ECO:0007669"/>
    <property type="project" value="UniProtKB-SubCell"/>
</dbReference>
<dbReference type="Proteomes" id="UP000663855">
    <property type="component" value="Unassembled WGS sequence"/>
</dbReference>
<evidence type="ECO:0000313" key="8">
    <source>
        <dbReference type="Proteomes" id="UP000663855"/>
    </source>
</evidence>
<dbReference type="Gene3D" id="2.10.25.10">
    <property type="entry name" value="Laminin"/>
    <property type="match status" value="4"/>
</dbReference>
<feature type="signal peptide" evidence="5">
    <location>
        <begin position="1"/>
        <end position="27"/>
    </location>
</feature>
<dbReference type="PANTHER" id="PTHR24038">
    <property type="entry name" value="STABILIN"/>
    <property type="match status" value="1"/>
</dbReference>
<feature type="chain" id="PRO_5032664584" description="EGF-like domain-containing protein" evidence="5">
    <location>
        <begin position="28"/>
        <end position="320"/>
    </location>
</feature>
<dbReference type="EMBL" id="CAJNOV010004197">
    <property type="protein sequence ID" value="CAF1165868.1"/>
    <property type="molecule type" value="Genomic_DNA"/>
</dbReference>
<dbReference type="SUPFAM" id="SSF57196">
    <property type="entry name" value="EGF/Laminin"/>
    <property type="match status" value="1"/>
</dbReference>
<keyword evidence="5" id="KW-0732">Signal</keyword>
<dbReference type="PANTHER" id="PTHR24038:SF11">
    <property type="entry name" value="INTEGRIN BETA-LIKE PROTEIN E"/>
    <property type="match status" value="1"/>
</dbReference>
<keyword evidence="3" id="KW-1015">Disulfide bond</keyword>
<comment type="subcellular location">
    <subcellularLocation>
        <location evidence="1">Membrane</location>
    </subcellularLocation>
</comment>
<dbReference type="SMART" id="SM00181">
    <property type="entry name" value="EGF"/>
    <property type="match status" value="3"/>
</dbReference>
<dbReference type="AlphaFoldDB" id="A0A814TU43"/>
<evidence type="ECO:0000259" key="6">
    <source>
        <dbReference type="PROSITE" id="PS01186"/>
    </source>
</evidence>
<evidence type="ECO:0000256" key="1">
    <source>
        <dbReference type="ARBA" id="ARBA00004370"/>
    </source>
</evidence>
<keyword evidence="2" id="KW-0472">Membrane</keyword>
<sequence>MVLHGRLLYAWLPLLVFLLQAFHGRFAEGCCCQNNGGCGPNALCSENRTTTAITCTCKIGYTNTGNATNVVCTDSCTVNNGDCDPNADCSHEPKGHAVKCTCKAGYTNTGCPVWVTLVPSTMEVAIRMLLARMTSQQMWWCAPIKMVIPTPVPTSTLRAKIIATSKMEDAIKTPVAHTTTQRMRCTVNNGGCDPKAECSHDPRTSAVKCAYKAVHTSTNCAGNGMRKDSCTINNGGCDRNADCSHYAQTTAVKCTCKTGYTNIGSARNVVCRDSCTINNGGCDRNSDCSHDPWTFAVKCTWKRGHANTGCTESKKGTVPN</sequence>
<protein>
    <recommendedName>
        <fullName evidence="6">EGF-like domain-containing protein</fullName>
    </recommendedName>
</protein>
<comment type="caution">
    <text evidence="7">The sequence shown here is derived from an EMBL/GenBank/DDBJ whole genome shotgun (WGS) entry which is preliminary data.</text>
</comment>